<comment type="caution">
    <text evidence="1">The sequence shown here is derived from an EMBL/GenBank/DDBJ whole genome shotgun (WGS) entry which is preliminary data.</text>
</comment>
<keyword evidence="2" id="KW-1185">Reference proteome</keyword>
<evidence type="ECO:0000313" key="1">
    <source>
        <dbReference type="EMBL" id="KAG1795924.1"/>
    </source>
</evidence>
<protein>
    <submittedName>
        <fullName evidence="1">Uncharacterized protein</fullName>
    </submittedName>
</protein>
<reference evidence="1" key="1">
    <citation type="journal article" date="2020" name="New Phytol.">
        <title>Comparative genomics reveals dynamic genome evolution in host specialist ectomycorrhizal fungi.</title>
        <authorList>
            <person name="Lofgren L.A."/>
            <person name="Nguyen N.H."/>
            <person name="Vilgalys R."/>
            <person name="Ruytinx J."/>
            <person name="Liao H.L."/>
            <person name="Branco S."/>
            <person name="Kuo A."/>
            <person name="LaButti K."/>
            <person name="Lipzen A."/>
            <person name="Andreopoulos W."/>
            <person name="Pangilinan J."/>
            <person name="Riley R."/>
            <person name="Hundley H."/>
            <person name="Na H."/>
            <person name="Barry K."/>
            <person name="Grigoriev I.V."/>
            <person name="Stajich J.E."/>
            <person name="Kennedy P.G."/>
        </authorList>
    </citation>
    <scope>NUCLEOTIDE SEQUENCE</scope>
    <source>
        <strain evidence="1">S12</strain>
    </source>
</reference>
<dbReference type="OrthoDB" id="2607835at2759"/>
<dbReference type="Proteomes" id="UP000719766">
    <property type="component" value="Unassembled WGS sequence"/>
</dbReference>
<dbReference type="EMBL" id="JABBWE010000020">
    <property type="protein sequence ID" value="KAG1795924.1"/>
    <property type="molecule type" value="Genomic_DNA"/>
</dbReference>
<evidence type="ECO:0000313" key="2">
    <source>
        <dbReference type="Proteomes" id="UP000719766"/>
    </source>
</evidence>
<gene>
    <name evidence="1" type="ORF">HD556DRAFT_1441759</name>
</gene>
<sequence length="141" mass="15281">MTNPDTAASYNVPENGYFGPVFTTNELTAALQLIRDQVQESAGSSETEYYGPVFAMSELASALKLIHDQDVMTKAHDGYSLADAPLPSPSLQGCPACIFRTHRQTCYVCRAHISACHASSSRATESMSLTTNTTANDKRQQ</sequence>
<organism evidence="1 2">
    <name type="scientific">Suillus plorans</name>
    <dbReference type="NCBI Taxonomy" id="116603"/>
    <lineage>
        <taxon>Eukaryota</taxon>
        <taxon>Fungi</taxon>
        <taxon>Dikarya</taxon>
        <taxon>Basidiomycota</taxon>
        <taxon>Agaricomycotina</taxon>
        <taxon>Agaricomycetes</taxon>
        <taxon>Agaricomycetidae</taxon>
        <taxon>Boletales</taxon>
        <taxon>Suillineae</taxon>
        <taxon>Suillaceae</taxon>
        <taxon>Suillus</taxon>
    </lineage>
</organism>
<proteinExistence type="predicted"/>
<dbReference type="RefSeq" id="XP_041161577.1">
    <property type="nucleotide sequence ID" value="XM_041306347.1"/>
</dbReference>
<dbReference type="GeneID" id="64600111"/>
<dbReference type="AlphaFoldDB" id="A0A9P7DJN1"/>
<name>A0A9P7DJN1_9AGAM</name>
<accession>A0A9P7DJN1</accession>